<dbReference type="AlphaFoldDB" id="A0A0W8E388"/>
<proteinExistence type="predicted"/>
<name>A0A0W8E388_9ZZZZ</name>
<dbReference type="EMBL" id="LNQE01001907">
    <property type="protein sequence ID" value="KUG02854.1"/>
    <property type="molecule type" value="Genomic_DNA"/>
</dbReference>
<organism evidence="1">
    <name type="scientific">hydrocarbon metagenome</name>
    <dbReference type="NCBI Taxonomy" id="938273"/>
    <lineage>
        <taxon>unclassified sequences</taxon>
        <taxon>metagenomes</taxon>
        <taxon>ecological metagenomes</taxon>
    </lineage>
</organism>
<sequence>MGKNEENQGSYPPWTRLPSFEEMAGEAGIDGADFLQSIQAGCDVDKLAEKFKVSSETVKCLYDHFMQYGVGSVMGGD</sequence>
<evidence type="ECO:0000313" key="1">
    <source>
        <dbReference type="EMBL" id="KUG02854.1"/>
    </source>
</evidence>
<accession>A0A0W8E388</accession>
<gene>
    <name evidence="1" type="ORF">ASZ90_019787</name>
</gene>
<protein>
    <submittedName>
        <fullName evidence="1">Uncharacterized protein</fullName>
    </submittedName>
</protein>
<reference evidence="1" key="1">
    <citation type="journal article" date="2015" name="Proc. Natl. Acad. Sci. U.S.A.">
        <title>Networks of energetic and metabolic interactions define dynamics in microbial communities.</title>
        <authorList>
            <person name="Embree M."/>
            <person name="Liu J.K."/>
            <person name="Al-Bassam M.M."/>
            <person name="Zengler K."/>
        </authorList>
    </citation>
    <scope>NUCLEOTIDE SEQUENCE</scope>
</reference>
<comment type="caution">
    <text evidence="1">The sequence shown here is derived from an EMBL/GenBank/DDBJ whole genome shotgun (WGS) entry which is preliminary data.</text>
</comment>